<gene>
    <name evidence="2" type="ORF">GGQ71_004997</name>
</gene>
<protein>
    <submittedName>
        <fullName evidence="2">Uncharacterized protein</fullName>
    </submittedName>
</protein>
<evidence type="ECO:0000313" key="2">
    <source>
        <dbReference type="EMBL" id="MBB4010689.1"/>
    </source>
</evidence>
<evidence type="ECO:0000313" key="3">
    <source>
        <dbReference type="Proteomes" id="UP000544107"/>
    </source>
</evidence>
<accession>A0A7W6HSM7</accession>
<comment type="caution">
    <text evidence="2">The sequence shown here is derived from an EMBL/GenBank/DDBJ whole genome shotgun (WGS) entry which is preliminary data.</text>
</comment>
<dbReference type="RefSeq" id="WP_139310535.1">
    <property type="nucleotide sequence ID" value="NZ_JACIED010000014.1"/>
</dbReference>
<reference evidence="2 3" key="1">
    <citation type="submission" date="2020-08" db="EMBL/GenBank/DDBJ databases">
        <title>Genomic Encyclopedia of Type Strains, Phase IV (KMG-IV): sequencing the most valuable type-strain genomes for metagenomic binning, comparative biology and taxonomic classification.</title>
        <authorList>
            <person name="Goeker M."/>
        </authorList>
    </citation>
    <scope>NUCLEOTIDE SEQUENCE [LARGE SCALE GENOMIC DNA]</scope>
    <source>
        <strain evidence="2 3">DSM 100021</strain>
    </source>
</reference>
<sequence>MSLTAFALLSLTAGGIVSLFNNTDPADSAPRTIKISTGETVRKFLEQNDLQLGPWVQKGYVVDADEIADISPIIFDDNWIKLEVEDGAQSFELPPGRTLFITQSGGLIEGIAFRPFAKAKSLSELREFISQTLGMLEAKGWQPTSKIKIPSTPDDFDIAGKSLFADLRSTSGDTLQMELQDYGAAPKQESYIVAPFSHGGSNGPSHTYVLLITIDKEKVSRTYEDLILPRRIFVFGDPNKRLPLRYWIDDPDWTPEKAGMVPTDASERKTPESSKWKMPAK</sequence>
<feature type="region of interest" description="Disordered" evidence="1">
    <location>
        <begin position="253"/>
        <end position="281"/>
    </location>
</feature>
<dbReference type="EMBL" id="JACIED010000014">
    <property type="protein sequence ID" value="MBB4010689.1"/>
    <property type="molecule type" value="Genomic_DNA"/>
</dbReference>
<dbReference type="Proteomes" id="UP000544107">
    <property type="component" value="Unassembled WGS sequence"/>
</dbReference>
<evidence type="ECO:0000256" key="1">
    <source>
        <dbReference type="SAM" id="MobiDB-lite"/>
    </source>
</evidence>
<name>A0A7W6HSM7_9HYPH</name>
<organism evidence="2 3">
    <name type="scientific">Allorhizobium taibaishanense</name>
    <dbReference type="NCBI Taxonomy" id="887144"/>
    <lineage>
        <taxon>Bacteria</taxon>
        <taxon>Pseudomonadati</taxon>
        <taxon>Pseudomonadota</taxon>
        <taxon>Alphaproteobacteria</taxon>
        <taxon>Hyphomicrobiales</taxon>
        <taxon>Rhizobiaceae</taxon>
        <taxon>Rhizobium/Agrobacterium group</taxon>
        <taxon>Allorhizobium</taxon>
    </lineage>
</organism>
<dbReference type="AlphaFoldDB" id="A0A7W6HSM7"/>
<proteinExistence type="predicted"/>
<feature type="compositionally biased region" description="Basic and acidic residues" evidence="1">
    <location>
        <begin position="265"/>
        <end position="275"/>
    </location>
</feature>
<dbReference type="OrthoDB" id="8359837at2"/>